<protein>
    <submittedName>
        <fullName evidence="1">Uncharacterized protein</fullName>
    </submittedName>
</protein>
<proteinExistence type="predicted"/>
<evidence type="ECO:0000313" key="2">
    <source>
        <dbReference type="Proteomes" id="UP000268239"/>
    </source>
</evidence>
<dbReference type="EMBL" id="RXLU01000005">
    <property type="protein sequence ID" value="RTQ85538.1"/>
    <property type="molecule type" value="Genomic_DNA"/>
</dbReference>
<gene>
    <name evidence="1" type="ORF">EJ062_01175</name>
</gene>
<accession>A0AAX1ZU03</accession>
<sequence length="90" mass="10577">MEINGKTVPFTATHYNSETGEFLRIGKGEYAQCLVNGRFWVECATLRNHQLPLDNFIPISYKYRRIFKTGLSRDLCNIRLMWIGSSYRIR</sequence>
<organism evidence="1 2">
    <name type="scientific">Acinetobacter baumannii</name>
    <dbReference type="NCBI Taxonomy" id="470"/>
    <lineage>
        <taxon>Bacteria</taxon>
        <taxon>Pseudomonadati</taxon>
        <taxon>Pseudomonadota</taxon>
        <taxon>Gammaproteobacteria</taxon>
        <taxon>Moraxellales</taxon>
        <taxon>Moraxellaceae</taxon>
        <taxon>Acinetobacter</taxon>
        <taxon>Acinetobacter calcoaceticus/baumannii complex</taxon>
    </lineage>
</organism>
<dbReference type="Proteomes" id="UP000268239">
    <property type="component" value="Unassembled WGS sequence"/>
</dbReference>
<evidence type="ECO:0000313" key="1">
    <source>
        <dbReference type="EMBL" id="RTQ85538.1"/>
    </source>
</evidence>
<dbReference type="RefSeq" id="WP_005115474.1">
    <property type="nucleotide sequence ID" value="NZ_CAXYND010000002.1"/>
</dbReference>
<comment type="caution">
    <text evidence="1">The sequence shown here is derived from an EMBL/GenBank/DDBJ whole genome shotgun (WGS) entry which is preliminary data.</text>
</comment>
<reference evidence="1 2" key="1">
    <citation type="submission" date="2018-12" db="EMBL/GenBank/DDBJ databases">
        <title>Draft Genome Sequences Human Pathogenic Acinetobacter baumannii Strains.</title>
        <authorList>
            <person name="Madhi M."/>
            <person name="Ronco T."/>
            <person name="Olsen R.H."/>
            <person name="Hassani A."/>
        </authorList>
    </citation>
    <scope>NUCLEOTIDE SEQUENCE [LARGE SCALE GENOMIC DNA]</scope>
    <source>
        <strain evidence="1 2">AB3</strain>
    </source>
</reference>
<name>A0AAX1ZU03_ACIBA</name>
<dbReference type="AlphaFoldDB" id="A0AAX1ZU03"/>